<dbReference type="Proteomes" id="UP001248581">
    <property type="component" value="Chromosome"/>
</dbReference>
<gene>
    <name evidence="1" type="ORF">RI845_18435</name>
</gene>
<evidence type="ECO:0000313" key="2">
    <source>
        <dbReference type="Proteomes" id="UP001248581"/>
    </source>
</evidence>
<dbReference type="RefSeq" id="WP_348387636.1">
    <property type="nucleotide sequence ID" value="NZ_CP134146.1"/>
</dbReference>
<evidence type="ECO:0000313" key="1">
    <source>
        <dbReference type="EMBL" id="WNC68480.1"/>
    </source>
</evidence>
<protein>
    <submittedName>
        <fullName evidence="1">Uncharacterized protein</fullName>
    </submittedName>
</protein>
<keyword evidence="2" id="KW-1185">Reference proteome</keyword>
<proteinExistence type="predicted"/>
<organism evidence="1 2">
    <name type="scientific">Thalassotalea nanhaiensis</name>
    <dbReference type="NCBI Taxonomy" id="3065648"/>
    <lineage>
        <taxon>Bacteria</taxon>
        <taxon>Pseudomonadati</taxon>
        <taxon>Pseudomonadota</taxon>
        <taxon>Gammaproteobacteria</taxon>
        <taxon>Alteromonadales</taxon>
        <taxon>Colwelliaceae</taxon>
        <taxon>Thalassotalea</taxon>
    </lineage>
</organism>
<dbReference type="EMBL" id="CP134146">
    <property type="protein sequence ID" value="WNC68480.1"/>
    <property type="molecule type" value="Genomic_DNA"/>
</dbReference>
<sequence>MKTVQLIYIAIFGLLFACAEQDKPEESTAKTETTARIKPESFIRKSSIFFTQPLRNEISNHDHGKYTDYHVDATMWGFLPPSFTNFDFQTNLTTTMNSYVTDTINHDLADVGWVSRIEWDVIWNGMTSKYPQTFQQAMVKRLDGSSLEIKWFPGHYFFSTHHPLFREYIEWQIQDVAFYDNENVINRVDAILFDSQHSNPAQYYLGGDFSEHCMANFNTWLVKNFSNDELIALGITNISTFHYGDFLKTAGYTAAQYEAETTTIPNKIPLNNEYRHFLQDWNNSYLAELVQYTDEVAKAKGYPYQEGVGYIEVGTSSPILDPYWNGIRMPFNDEFDFYVQEFNHRATEQKINGDVMLMYKLAEAINKPLALTALPYPDWNYMVDHPEAVDLVRTWIALAYANGQIFMAPEHMWAYQGALQRYYDPAIGDYDYIYAWINEKSLMFDGYETVANVGLVYSHKAYRETQYDELDVFLAASDLMEQNIPYKLLVAGDSWWPKYLTDSDQSHDMDNFNVIVKTDFNGATLSSSQTAKLNYYRNKVVKWSGKASITDLLPKEVAVDVAQVALFPRENPTLNATMSNAPRIMHLVNRDYNAITSSLNPKTNLTVTINDSLYTDVTSGFVGATYTQAGQSAIQLDISYENGITSVKIPELKSWGLIELYPLPFKVQ</sequence>
<name>A0ABY9TL36_9GAMM</name>
<accession>A0ABY9TL36</accession>
<reference evidence="2" key="1">
    <citation type="submission" date="2023-09" db="EMBL/GenBank/DDBJ databases">
        <authorList>
            <person name="Li S."/>
            <person name="Li X."/>
            <person name="Zhang C."/>
            <person name="Zhao Z."/>
        </authorList>
    </citation>
    <scope>NUCLEOTIDE SEQUENCE [LARGE SCALE GENOMIC DNA]</scope>
    <source>
        <strain evidence="2">SQ345</strain>
    </source>
</reference>
<dbReference type="PROSITE" id="PS51257">
    <property type="entry name" value="PROKAR_LIPOPROTEIN"/>
    <property type="match status" value="1"/>
</dbReference>